<evidence type="ECO:0000256" key="5">
    <source>
        <dbReference type="ARBA" id="ARBA00023204"/>
    </source>
</evidence>
<evidence type="ECO:0000256" key="6">
    <source>
        <dbReference type="ARBA" id="ARBA00023242"/>
    </source>
</evidence>
<feature type="compositionally biased region" description="Basic and acidic residues" evidence="8">
    <location>
        <begin position="1"/>
        <end position="11"/>
    </location>
</feature>
<comment type="subcellular location">
    <subcellularLocation>
        <location evidence="7">Mitochondrion</location>
    </subcellularLocation>
    <subcellularLocation>
        <location evidence="7">Nucleus</location>
    </subcellularLocation>
</comment>
<comment type="caution">
    <text evidence="10">The sequence shown here is derived from an EMBL/GenBank/DDBJ whole genome shotgun (WGS) entry which is preliminary data.</text>
</comment>
<evidence type="ECO:0000256" key="2">
    <source>
        <dbReference type="ARBA" id="ARBA00022763"/>
    </source>
</evidence>
<feature type="region of interest" description="Disordered" evidence="8">
    <location>
        <begin position="323"/>
        <end position="342"/>
    </location>
</feature>
<dbReference type="GO" id="GO:0005739">
    <property type="term" value="C:mitochondrion"/>
    <property type="evidence" value="ECO:0007669"/>
    <property type="project" value="UniProtKB-SubCell"/>
</dbReference>
<organism evidence="10 11">
    <name type="scientific">Ambrosiozyma monospora</name>
    <name type="common">Yeast</name>
    <name type="synonym">Endomycopsis monosporus</name>
    <dbReference type="NCBI Taxonomy" id="43982"/>
    <lineage>
        <taxon>Eukaryota</taxon>
        <taxon>Fungi</taxon>
        <taxon>Dikarya</taxon>
        <taxon>Ascomycota</taxon>
        <taxon>Saccharomycotina</taxon>
        <taxon>Pichiomycetes</taxon>
        <taxon>Pichiales</taxon>
        <taxon>Pichiaceae</taxon>
        <taxon>Ambrosiozyma</taxon>
    </lineage>
</organism>
<keyword evidence="2 7" id="KW-0227">DNA damage</keyword>
<evidence type="ECO:0000256" key="3">
    <source>
        <dbReference type="ARBA" id="ARBA00022801"/>
    </source>
</evidence>
<evidence type="ECO:0000313" key="10">
    <source>
        <dbReference type="EMBL" id="GMG28418.1"/>
    </source>
</evidence>
<dbReference type="CDD" id="cd10027">
    <property type="entry name" value="UDG-F1-like"/>
    <property type="match status" value="1"/>
</dbReference>
<dbReference type="NCBIfam" id="TIGR00628">
    <property type="entry name" value="ung"/>
    <property type="match status" value="1"/>
</dbReference>
<dbReference type="EC" id="3.2.2.27" evidence="7"/>
<dbReference type="AlphaFoldDB" id="A0A9W7DFW8"/>
<dbReference type="EMBL" id="BSXU01001523">
    <property type="protein sequence ID" value="GMG28418.1"/>
    <property type="molecule type" value="Genomic_DNA"/>
</dbReference>
<evidence type="ECO:0000313" key="11">
    <source>
        <dbReference type="Proteomes" id="UP001165063"/>
    </source>
</evidence>
<dbReference type="PANTHER" id="PTHR11264:SF0">
    <property type="entry name" value="URACIL-DNA GLYCOSYLASE"/>
    <property type="match status" value="1"/>
</dbReference>
<accession>A0A9W7DFW8</accession>
<dbReference type="SMART" id="SM00986">
    <property type="entry name" value="UDG"/>
    <property type="match status" value="1"/>
</dbReference>
<comment type="similarity">
    <text evidence="1 7">Belongs to the uracil-DNA glycosylase (UDG) superfamily. UNG family.</text>
</comment>
<dbReference type="GO" id="GO:0005634">
    <property type="term" value="C:nucleus"/>
    <property type="evidence" value="ECO:0007669"/>
    <property type="project" value="UniProtKB-SubCell"/>
</dbReference>
<dbReference type="SMART" id="SM00987">
    <property type="entry name" value="UreE_C"/>
    <property type="match status" value="1"/>
</dbReference>
<dbReference type="PANTHER" id="PTHR11264">
    <property type="entry name" value="URACIL-DNA GLYCOSYLASE"/>
    <property type="match status" value="1"/>
</dbReference>
<evidence type="ECO:0000256" key="8">
    <source>
        <dbReference type="SAM" id="MobiDB-lite"/>
    </source>
</evidence>
<dbReference type="Proteomes" id="UP001165063">
    <property type="component" value="Unassembled WGS sequence"/>
</dbReference>
<comment type="catalytic activity">
    <reaction evidence="7">
        <text>Hydrolyzes single-stranded DNA or mismatched double-stranded DNA and polynucleotides, releasing free uracil.</text>
        <dbReference type="EC" id="3.2.2.27"/>
    </reaction>
</comment>
<comment type="function">
    <text evidence="7">Excises uracil residues from the DNA which can arise as a result of misincorporation of dUMP residues by DNA polymerase or due to deamination of cytosine.</text>
</comment>
<dbReference type="SUPFAM" id="SSF52141">
    <property type="entry name" value="Uracil-DNA glycosylase-like"/>
    <property type="match status" value="1"/>
</dbReference>
<evidence type="ECO:0000256" key="1">
    <source>
        <dbReference type="ARBA" id="ARBA00008184"/>
    </source>
</evidence>
<dbReference type="NCBIfam" id="NF003592">
    <property type="entry name" value="PRK05254.1-5"/>
    <property type="match status" value="1"/>
</dbReference>
<keyword evidence="4 7" id="KW-0496">Mitochondrion</keyword>
<protein>
    <recommendedName>
        <fullName evidence="7">Uracil-DNA glycosylase</fullName>
        <shortName evidence="7">UDG</shortName>
        <ecNumber evidence="7">3.2.2.27</ecNumber>
    </recommendedName>
</protein>
<dbReference type="GO" id="GO:0004844">
    <property type="term" value="F:uracil DNA N-glycosylase activity"/>
    <property type="evidence" value="ECO:0007669"/>
    <property type="project" value="UniProtKB-UniRule"/>
</dbReference>
<dbReference type="FunFam" id="3.40.470.10:FF:000007">
    <property type="entry name" value="Uracil-DNA glycosylase"/>
    <property type="match status" value="1"/>
</dbReference>
<dbReference type="NCBIfam" id="NF003588">
    <property type="entry name" value="PRK05254.1-1"/>
    <property type="match status" value="1"/>
</dbReference>
<dbReference type="HAMAP" id="MF_00148">
    <property type="entry name" value="UDG"/>
    <property type="match status" value="1"/>
</dbReference>
<name>A0A9W7DFW8_AMBMO</name>
<feature type="region of interest" description="Disordered" evidence="8">
    <location>
        <begin position="1"/>
        <end position="43"/>
    </location>
</feature>
<keyword evidence="3 7" id="KW-0378">Hydrolase</keyword>
<gene>
    <name evidence="7" type="primary">UNG1</name>
    <name evidence="10" type="ORF">Amon01_000357600</name>
</gene>
<feature type="compositionally biased region" description="Polar residues" evidence="8">
    <location>
        <begin position="23"/>
        <end position="39"/>
    </location>
</feature>
<feature type="active site" description="Proton acceptor" evidence="7">
    <location>
        <position position="141"/>
    </location>
</feature>
<dbReference type="InterPro" id="IPR002043">
    <property type="entry name" value="UDG_fam1"/>
</dbReference>
<dbReference type="NCBIfam" id="NF003589">
    <property type="entry name" value="PRK05254.1-2"/>
    <property type="match status" value="1"/>
</dbReference>
<dbReference type="OrthoDB" id="10031947at2759"/>
<reference evidence="10" key="1">
    <citation type="submission" date="2023-04" db="EMBL/GenBank/DDBJ databases">
        <title>Ambrosiozyma monospora NBRC 1965.</title>
        <authorList>
            <person name="Ichikawa N."/>
            <person name="Sato H."/>
            <person name="Tonouchi N."/>
        </authorList>
    </citation>
    <scope>NUCLEOTIDE SEQUENCE</scope>
    <source>
        <strain evidence="10">NBRC 1965</strain>
    </source>
</reference>
<dbReference type="Gene3D" id="3.40.470.10">
    <property type="entry name" value="Uracil-DNA glycosylase-like domain"/>
    <property type="match status" value="1"/>
</dbReference>
<feature type="domain" description="Uracil-DNA glycosylase-like" evidence="9">
    <location>
        <begin position="126"/>
        <end position="298"/>
    </location>
</feature>
<keyword evidence="5 7" id="KW-0234">DNA repair</keyword>
<proteinExistence type="inferred from homology"/>
<dbReference type="InterPro" id="IPR036895">
    <property type="entry name" value="Uracil-DNA_glycosylase-like_sf"/>
</dbReference>
<evidence type="ECO:0000259" key="9">
    <source>
        <dbReference type="SMART" id="SM00986"/>
    </source>
</evidence>
<sequence>MTTSESKKRSITDFFSVSKKQKSTPSNATPASSKKTSSPVKAIKHHAQQPTLSTFNKQKWVDSLTAEQKELLDLEINTLDESWLAVLYTELTKTYFLDLKRFLKREWSTPNNVIFPPQEDIYSWSRLTPLSKVKVFIVGQDPYHNYNQAHGLAFSVKDPNTRTPPSLVNIYKCLKKDYPDFEIPKTADLTRWTEEGVLLLNTCLTVRAHKANSHSKRGWETFTTTVLKKLIEYKNNNLNEGLVIVAWGSPAQKTVMNLGDFKKLQEKNLYLKSVHPSPLSASRGYFDCKHFIKCNEWLLEHYGGDQLVDWALVPGNVIKDIQDKKQSHQKENDDARKLTNLE</sequence>
<dbReference type="GO" id="GO:0097510">
    <property type="term" value="P:base-excision repair, AP site formation via deaminated base removal"/>
    <property type="evidence" value="ECO:0007669"/>
    <property type="project" value="TreeGrafter"/>
</dbReference>
<evidence type="ECO:0000256" key="4">
    <source>
        <dbReference type="ARBA" id="ARBA00023128"/>
    </source>
</evidence>
<dbReference type="InterPro" id="IPR005122">
    <property type="entry name" value="Uracil-DNA_glycosylase-like"/>
</dbReference>
<evidence type="ECO:0000256" key="7">
    <source>
        <dbReference type="HAMAP-Rule" id="MF_03166"/>
    </source>
</evidence>
<keyword evidence="11" id="KW-1185">Reference proteome</keyword>
<dbReference type="Pfam" id="PF03167">
    <property type="entry name" value="UDG"/>
    <property type="match status" value="1"/>
</dbReference>
<keyword evidence="6 7" id="KW-0539">Nucleus</keyword>